<gene>
    <name evidence="3" type="ORF">ACFPOG_22710</name>
</gene>
<dbReference type="InterPro" id="IPR036582">
    <property type="entry name" value="Mao_N_sf"/>
</dbReference>
<sequence length="550" mass="61223">MKSILFPARLLSFILIFCFIVSFLPNERAYADSSSFHYQRFPESTVGISRPEIGFTFLTTTFKVENISFQMLLDDQEVKGSWDQAASSYTYMPKVDLQPGEHHVDLFINMSGYHPLSESWTFNIAKQAVTSVPASPTTEQQQGLKVVNDYRKLFGLQPLRWSQDLSRAAQLHATYLQNNQVDAQKVSLHTEDSSKAGYIGETLAQRARYVNYTGVGMGEDASFGMSSMNDAIDSLFDAPYHRIPFLMQEATEIGIDREGSYFVMDFGFNQQAPTTQLVVSPAPGDRYVPTDFNGHESPDPLQIHRGAATYPVGYPLLAVISGQSVTNIMLDEADLVDSEGKSVSILHDTPNSDKELDNAVMLIPTKPLLPDSRYSAHIKVSFMDNGQAKTLQKDWSFQTEPASSVGKQKLHENSDLYIKQLQATGGVPHVVTFKLQESAFTLDGIKLPARMEPVIIDGSSYLWVRDLAGALGASVTWDETKQAAIYTKKGKTITFFTNKAAYADENLERETQTPAKLYNGTTLIPVRLMSEVLGARVQFDDKTKVITITY</sequence>
<evidence type="ECO:0000313" key="3">
    <source>
        <dbReference type="EMBL" id="MFC5451053.1"/>
    </source>
</evidence>
<accession>A0ABW0KCB3</accession>
<dbReference type="InterPro" id="IPR035940">
    <property type="entry name" value="CAP_sf"/>
</dbReference>
<evidence type="ECO:0000259" key="1">
    <source>
        <dbReference type="Pfam" id="PF00188"/>
    </source>
</evidence>
<evidence type="ECO:0000313" key="4">
    <source>
        <dbReference type="Proteomes" id="UP001596044"/>
    </source>
</evidence>
<name>A0ABW0KCB3_9BACL</name>
<dbReference type="EMBL" id="JBHSMJ010000031">
    <property type="protein sequence ID" value="MFC5451053.1"/>
    <property type="molecule type" value="Genomic_DNA"/>
</dbReference>
<organism evidence="3 4">
    <name type="scientific">Paenibacillus aestuarii</name>
    <dbReference type="NCBI Taxonomy" id="516965"/>
    <lineage>
        <taxon>Bacteria</taxon>
        <taxon>Bacillati</taxon>
        <taxon>Bacillota</taxon>
        <taxon>Bacilli</taxon>
        <taxon>Bacillales</taxon>
        <taxon>Paenibacillaceae</taxon>
        <taxon>Paenibacillus</taxon>
    </lineage>
</organism>
<evidence type="ECO:0000259" key="2">
    <source>
        <dbReference type="Pfam" id="PF07833"/>
    </source>
</evidence>
<dbReference type="SUPFAM" id="SSF55797">
    <property type="entry name" value="PR-1-like"/>
    <property type="match status" value="1"/>
</dbReference>
<dbReference type="PANTHER" id="PTHR31157">
    <property type="entry name" value="SCP DOMAIN-CONTAINING PROTEIN"/>
    <property type="match status" value="1"/>
</dbReference>
<dbReference type="RefSeq" id="WP_270884710.1">
    <property type="nucleotide sequence ID" value="NZ_JAQFVF010000077.1"/>
</dbReference>
<dbReference type="Gene3D" id="3.40.33.10">
    <property type="entry name" value="CAP"/>
    <property type="match status" value="1"/>
</dbReference>
<keyword evidence="4" id="KW-1185">Reference proteome</keyword>
<comment type="caution">
    <text evidence="3">The sequence shown here is derived from an EMBL/GenBank/DDBJ whole genome shotgun (WGS) entry which is preliminary data.</text>
</comment>
<dbReference type="InterPro" id="IPR012854">
    <property type="entry name" value="Cu_amine_oxidase-like_N"/>
</dbReference>
<dbReference type="Pfam" id="PF07833">
    <property type="entry name" value="Cu_amine_oxidN1"/>
    <property type="match status" value="1"/>
</dbReference>
<reference evidence="4" key="1">
    <citation type="journal article" date="2019" name="Int. J. Syst. Evol. Microbiol.">
        <title>The Global Catalogue of Microorganisms (GCM) 10K type strain sequencing project: providing services to taxonomists for standard genome sequencing and annotation.</title>
        <authorList>
            <consortium name="The Broad Institute Genomics Platform"/>
            <consortium name="The Broad Institute Genome Sequencing Center for Infectious Disease"/>
            <person name="Wu L."/>
            <person name="Ma J."/>
        </authorList>
    </citation>
    <scope>NUCLEOTIDE SEQUENCE [LARGE SCALE GENOMIC DNA]</scope>
    <source>
        <strain evidence="4">KACC 11904</strain>
    </source>
</reference>
<dbReference type="SUPFAM" id="SSF55383">
    <property type="entry name" value="Copper amine oxidase, domain N"/>
    <property type="match status" value="1"/>
</dbReference>
<feature type="domain" description="SCP" evidence="1">
    <location>
        <begin position="144"/>
        <end position="257"/>
    </location>
</feature>
<dbReference type="CDD" id="cd05379">
    <property type="entry name" value="CAP_bacterial"/>
    <property type="match status" value="1"/>
</dbReference>
<feature type="domain" description="Copper amine oxidase-like N-terminal" evidence="2">
    <location>
        <begin position="442"/>
        <end position="548"/>
    </location>
</feature>
<protein>
    <submittedName>
        <fullName evidence="3">Stalk domain-containing protein</fullName>
    </submittedName>
</protein>
<proteinExistence type="predicted"/>
<dbReference type="InterPro" id="IPR014044">
    <property type="entry name" value="CAP_dom"/>
</dbReference>
<dbReference type="Proteomes" id="UP001596044">
    <property type="component" value="Unassembled WGS sequence"/>
</dbReference>
<dbReference type="Pfam" id="PF00188">
    <property type="entry name" value="CAP"/>
    <property type="match status" value="1"/>
</dbReference>
<dbReference type="Gene3D" id="3.30.457.10">
    <property type="entry name" value="Copper amine oxidase-like, N-terminal domain"/>
    <property type="match status" value="1"/>
</dbReference>
<dbReference type="PANTHER" id="PTHR31157:SF1">
    <property type="entry name" value="SCP DOMAIN-CONTAINING PROTEIN"/>
    <property type="match status" value="1"/>
</dbReference>